<dbReference type="InterPro" id="IPR032710">
    <property type="entry name" value="NTF2-like_dom_sf"/>
</dbReference>
<evidence type="ECO:0000256" key="8">
    <source>
        <dbReference type="ARBA" id="ARBA00023242"/>
    </source>
</evidence>
<evidence type="ECO:0000256" key="4">
    <source>
        <dbReference type="ARBA" id="ARBA00022490"/>
    </source>
</evidence>
<evidence type="ECO:0000256" key="9">
    <source>
        <dbReference type="ARBA" id="ARBA00055253"/>
    </source>
</evidence>
<reference evidence="14 15" key="1">
    <citation type="submission" date="2017-05" db="EMBL/GenBank/DDBJ databases">
        <title>Draft genome sequence of Elsinoe australis.</title>
        <authorList>
            <person name="Cheng Q."/>
        </authorList>
    </citation>
    <scope>NUCLEOTIDE SEQUENCE [LARGE SCALE GENOMIC DNA]</scope>
    <source>
        <strain evidence="14 15">NL1</strain>
    </source>
</reference>
<accession>A0A2P8AJF7</accession>
<keyword evidence="15" id="KW-1185">Reference proteome</keyword>
<evidence type="ECO:0000256" key="10">
    <source>
        <dbReference type="ARBA" id="ARBA00069694"/>
    </source>
</evidence>
<keyword evidence="6" id="KW-0677">Repeat</keyword>
<proteinExistence type="inferred from homology"/>
<dbReference type="FunFam" id="3.10.450.50:FF:000013">
    <property type="entry name" value="mRNA export factor mex67"/>
    <property type="match status" value="1"/>
</dbReference>
<dbReference type="Proteomes" id="UP000243723">
    <property type="component" value="Unassembled WGS sequence"/>
</dbReference>
<keyword evidence="3" id="KW-0813">Transport</keyword>
<dbReference type="AlphaFoldDB" id="A0A2P8AJF7"/>
<evidence type="ECO:0000256" key="1">
    <source>
        <dbReference type="ARBA" id="ARBA00004123"/>
    </source>
</evidence>
<evidence type="ECO:0000256" key="3">
    <source>
        <dbReference type="ARBA" id="ARBA00022448"/>
    </source>
</evidence>
<evidence type="ECO:0000256" key="5">
    <source>
        <dbReference type="ARBA" id="ARBA00022614"/>
    </source>
</evidence>
<evidence type="ECO:0000256" key="7">
    <source>
        <dbReference type="ARBA" id="ARBA00022816"/>
    </source>
</evidence>
<evidence type="ECO:0000259" key="12">
    <source>
        <dbReference type="PROSITE" id="PS50177"/>
    </source>
</evidence>
<organism evidence="14 15">
    <name type="scientific">Elsinoe australis</name>
    <dbReference type="NCBI Taxonomy" id="40998"/>
    <lineage>
        <taxon>Eukaryota</taxon>
        <taxon>Fungi</taxon>
        <taxon>Dikarya</taxon>
        <taxon>Ascomycota</taxon>
        <taxon>Pezizomycotina</taxon>
        <taxon>Dothideomycetes</taxon>
        <taxon>Dothideomycetidae</taxon>
        <taxon>Myriangiales</taxon>
        <taxon>Elsinoaceae</taxon>
        <taxon>Elsinoe</taxon>
    </lineage>
</organism>
<gene>
    <name evidence="14" type="ORF">B9Z65_746</name>
</gene>
<dbReference type="PANTHER" id="PTHR10662:SF22">
    <property type="entry name" value="NUCLEAR RNA EXPORT FACTOR 1"/>
    <property type="match status" value="1"/>
</dbReference>
<evidence type="ECO:0000256" key="11">
    <source>
        <dbReference type="SAM" id="MobiDB-lite"/>
    </source>
</evidence>
<dbReference type="FunFam" id="3.80.10.10:FF:000296">
    <property type="entry name" value="mRNA export factor MEX67"/>
    <property type="match status" value="1"/>
</dbReference>
<dbReference type="InterPro" id="IPR009060">
    <property type="entry name" value="UBA-like_sf"/>
</dbReference>
<evidence type="ECO:0000313" key="15">
    <source>
        <dbReference type="Proteomes" id="UP000243723"/>
    </source>
</evidence>
<dbReference type="InterPro" id="IPR001611">
    <property type="entry name" value="Leu-rich_rpt"/>
</dbReference>
<dbReference type="Pfam" id="PF24048">
    <property type="entry name" value="LRR_NXF1-5"/>
    <property type="match status" value="1"/>
</dbReference>
<comment type="caution">
    <text evidence="14">The sequence shown here is derived from an EMBL/GenBank/DDBJ whole genome shotgun (WGS) entry which is preliminary data.</text>
</comment>
<dbReference type="InterPro" id="IPR002075">
    <property type="entry name" value="NTF2_dom"/>
</dbReference>
<dbReference type="Gene3D" id="3.80.10.10">
    <property type="entry name" value="Ribonuclease Inhibitor"/>
    <property type="match status" value="1"/>
</dbReference>
<feature type="domain" description="TAP-C" evidence="13">
    <location>
        <begin position="591"/>
        <end position="644"/>
    </location>
</feature>
<comment type="similarity">
    <text evidence="2">Belongs to the NXF family.</text>
</comment>
<dbReference type="PANTHER" id="PTHR10662">
    <property type="entry name" value="NUCLEAR RNA EXPORT FACTOR"/>
    <property type="match status" value="1"/>
</dbReference>
<dbReference type="OrthoDB" id="25872at2759"/>
<dbReference type="SUPFAM" id="SSF54427">
    <property type="entry name" value="NTF2-like"/>
    <property type="match status" value="1"/>
</dbReference>
<evidence type="ECO:0000256" key="6">
    <source>
        <dbReference type="ARBA" id="ARBA00022737"/>
    </source>
</evidence>
<dbReference type="Pfam" id="PF22602">
    <property type="entry name" value="NXF_NTF2"/>
    <property type="match status" value="1"/>
</dbReference>
<dbReference type="PROSITE" id="PS51450">
    <property type="entry name" value="LRR"/>
    <property type="match status" value="1"/>
</dbReference>
<dbReference type="Gene3D" id="3.10.450.50">
    <property type="match status" value="1"/>
</dbReference>
<dbReference type="InterPro" id="IPR032675">
    <property type="entry name" value="LRR_dom_sf"/>
</dbReference>
<dbReference type="PROSITE" id="PS51281">
    <property type="entry name" value="TAP_C"/>
    <property type="match status" value="1"/>
</dbReference>
<keyword evidence="8" id="KW-0539">Nucleus</keyword>
<dbReference type="GO" id="GO:0005634">
    <property type="term" value="C:nucleus"/>
    <property type="evidence" value="ECO:0007669"/>
    <property type="project" value="UniProtKB-SubCell"/>
</dbReference>
<dbReference type="EMBL" id="NHZQ01000003">
    <property type="protein sequence ID" value="PSK60596.1"/>
    <property type="molecule type" value="Genomic_DNA"/>
</dbReference>
<sequence>MVARGKPNSRTSRGGAIAKRRSALRADKDGDVSMDTSTRARGGISKSKPPTGPASDVSSRKPRAGLTAGRLKAEITRHVSSGAVTVKSRGSTGTPSRAPVELRITGWADSKASSGADSGVSTLITWLEKKATMRSSSKRPVKIRKIRVEDNKDLIISVPGTEQDNVMRMNNFEWAGKKITIEEAGESSETTKNTIAMLRGVLERRYNPEMKLLDLSALGQDPDLKASAIFDSRSTTGKFFPALMKVLDKQFETPAQKNEAIQSVTLANNDLPNLSTVTTLASTLPALRNLDLSNNQLAKISDLDIWRKKFPALDHLVITNNPIEQNEPEFANTLIGWYTKLRMLNTIQVRTDEEAAKSTTVTGLPFPIKSPVFQDEGQIAENFVRTFFTGFDADRAALARMYYDHDSDFSFSVNTGAPRDPNAVDQTEAQEWDAYIKRSRNLKKINHLPARQARLSKGTENIIQNWNLLPTTRHPDLAAEAKKWLIECQLQPGLPDPTGQSPGGVDGFLITIHGEFDEMDVSTGQAKKKRSFDRTFIIGPGGPSGVRVVNDMLTVRAYGGCQAFEPDDENQGQTQHPTLEPAAVPQGLTPEVAEQMVLELQKQTGMTVAYAKDCLTQVTWDFDRALQAFASVRPNLPPDAFVQPPQGAAT</sequence>
<dbReference type="InterPro" id="IPR057125">
    <property type="entry name" value="NXF1/2/3/5-like_LRR"/>
</dbReference>
<dbReference type="GO" id="GO:0003723">
    <property type="term" value="F:RNA binding"/>
    <property type="evidence" value="ECO:0007669"/>
    <property type="project" value="TreeGrafter"/>
</dbReference>
<name>A0A2P8AJF7_9PEZI</name>
<dbReference type="InterPro" id="IPR030217">
    <property type="entry name" value="NXF_fam"/>
</dbReference>
<comment type="subcellular location">
    <subcellularLocation>
        <location evidence="1">Nucleus</location>
    </subcellularLocation>
</comment>
<dbReference type="InterPro" id="IPR005637">
    <property type="entry name" value="TAP_C_dom"/>
</dbReference>
<protein>
    <recommendedName>
        <fullName evidence="10">mRNA export factor MEX67</fullName>
    </recommendedName>
</protein>
<dbReference type="Pfam" id="PF03943">
    <property type="entry name" value="TAP_C"/>
    <property type="match status" value="1"/>
</dbReference>
<dbReference type="CDD" id="cd14342">
    <property type="entry name" value="UBA_TAP-C"/>
    <property type="match status" value="1"/>
</dbReference>
<feature type="domain" description="NTF2" evidence="12">
    <location>
        <begin position="379"/>
        <end position="555"/>
    </location>
</feature>
<dbReference type="InterPro" id="IPR018222">
    <property type="entry name" value="Nuclear_transport_factor_2_euk"/>
</dbReference>
<evidence type="ECO:0000313" key="14">
    <source>
        <dbReference type="EMBL" id="PSK60596.1"/>
    </source>
</evidence>
<dbReference type="GO" id="GO:0016973">
    <property type="term" value="P:poly(A)+ mRNA export from nucleus"/>
    <property type="evidence" value="ECO:0007669"/>
    <property type="project" value="TreeGrafter"/>
</dbReference>
<evidence type="ECO:0000256" key="2">
    <source>
        <dbReference type="ARBA" id="ARBA00009285"/>
    </source>
</evidence>
<comment type="function">
    <text evidence="9">Involved in the export of mRNA from the nucleus to the cytoplasm.</text>
</comment>
<keyword evidence="4" id="KW-0963">Cytoplasm</keyword>
<evidence type="ECO:0000259" key="13">
    <source>
        <dbReference type="PROSITE" id="PS51281"/>
    </source>
</evidence>
<dbReference type="SMART" id="SM00804">
    <property type="entry name" value="TAP_C"/>
    <property type="match status" value="1"/>
</dbReference>
<keyword evidence="5" id="KW-0433">Leucine-rich repeat</keyword>
<dbReference type="SUPFAM" id="SSF46934">
    <property type="entry name" value="UBA-like"/>
    <property type="match status" value="1"/>
</dbReference>
<dbReference type="PROSITE" id="PS50177">
    <property type="entry name" value="NTF2_DOMAIN"/>
    <property type="match status" value="1"/>
</dbReference>
<dbReference type="SUPFAM" id="SSF52058">
    <property type="entry name" value="L domain-like"/>
    <property type="match status" value="1"/>
</dbReference>
<dbReference type="Gene3D" id="1.10.8.10">
    <property type="entry name" value="DNA helicase RuvA subunit, C-terminal domain"/>
    <property type="match status" value="1"/>
</dbReference>
<feature type="region of interest" description="Disordered" evidence="11">
    <location>
        <begin position="1"/>
        <end position="69"/>
    </location>
</feature>
<keyword evidence="7" id="KW-0509">mRNA transport</keyword>
<dbReference type="STRING" id="40998.A0A2P8AJF7"/>